<sequence>MHFIKENLIFSAESNALRAQLMLSILGSFAEFERSIIRERQAEGIAWRKRPASTRAANAPSPRTTSRKPGNG</sequence>
<dbReference type="STRING" id="196627.cg3274"/>
<name>Q8NLI4_CORGL</name>
<dbReference type="Pfam" id="PF00239">
    <property type="entry name" value="Resolvase"/>
    <property type="match status" value="1"/>
</dbReference>
<evidence type="ECO:0000313" key="4">
    <source>
        <dbReference type="Proteomes" id="UP000000582"/>
    </source>
</evidence>
<feature type="compositionally biased region" description="Polar residues" evidence="1">
    <location>
        <begin position="61"/>
        <end position="72"/>
    </location>
</feature>
<feature type="domain" description="Resolvase/invertase-type recombinase catalytic" evidence="2">
    <location>
        <begin position="1"/>
        <end position="52"/>
    </location>
</feature>
<protein>
    <submittedName>
        <fullName evidence="3">Site-specific recombinases, DNA invertase Pin homologs</fullName>
    </submittedName>
</protein>
<dbReference type="GO" id="GO:0003677">
    <property type="term" value="F:DNA binding"/>
    <property type="evidence" value="ECO:0007669"/>
    <property type="project" value="InterPro"/>
</dbReference>
<dbReference type="Proteomes" id="UP000000582">
    <property type="component" value="Chromosome"/>
</dbReference>
<dbReference type="RefSeq" id="WP_011015523.1">
    <property type="nucleotide sequence ID" value="NC_003450.3"/>
</dbReference>
<dbReference type="Gene3D" id="3.40.50.1390">
    <property type="entry name" value="Resolvase, N-terminal catalytic domain"/>
    <property type="match status" value="1"/>
</dbReference>
<dbReference type="InterPro" id="IPR006119">
    <property type="entry name" value="Resolv_N"/>
</dbReference>
<reference evidence="4" key="1">
    <citation type="journal article" date="2003" name="Appl. Microbiol. Biotechnol.">
        <title>The Corynebacterium glutamicum genome: features and impacts on biotechnological processes.</title>
        <authorList>
            <person name="Ikeda M."/>
            <person name="Nakagawa S."/>
        </authorList>
    </citation>
    <scope>NUCLEOTIDE SEQUENCE [LARGE SCALE GENOMIC DNA]</scope>
    <source>
        <strain evidence="4">ATCC 13032 / DSM 20300 / BCRC 11384 / JCM 1318 / LMG 3730 / NCIMB 10025</strain>
    </source>
</reference>
<accession>Q6M1Q5</accession>
<evidence type="ECO:0000259" key="2">
    <source>
        <dbReference type="PROSITE" id="PS51736"/>
    </source>
</evidence>
<dbReference type="SUPFAM" id="SSF53041">
    <property type="entry name" value="Resolvase-like"/>
    <property type="match status" value="1"/>
</dbReference>
<keyword evidence="4" id="KW-1185">Reference proteome</keyword>
<dbReference type="EMBL" id="BA000036">
    <property type="protein sequence ID" value="BAC00352.1"/>
    <property type="molecule type" value="Genomic_DNA"/>
</dbReference>
<gene>
    <name evidence="3" type="ordered locus">Cgl2958</name>
</gene>
<dbReference type="GO" id="GO:0000150">
    <property type="term" value="F:DNA strand exchange activity"/>
    <property type="evidence" value="ECO:0007669"/>
    <property type="project" value="InterPro"/>
</dbReference>
<dbReference type="HOGENOM" id="CLU_2715531_0_0_11"/>
<dbReference type="eggNOG" id="COG1961">
    <property type="taxonomic scope" value="Bacteria"/>
</dbReference>
<feature type="region of interest" description="Disordered" evidence="1">
    <location>
        <begin position="47"/>
        <end position="72"/>
    </location>
</feature>
<evidence type="ECO:0000313" key="3">
    <source>
        <dbReference type="EMBL" id="BAC00352.1"/>
    </source>
</evidence>
<dbReference type="AlphaFoldDB" id="Q8NLI4"/>
<dbReference type="KEGG" id="cgb:cg3274"/>
<dbReference type="BioCyc" id="CORYNE:G18NG-12579-MONOMER"/>
<dbReference type="KEGG" id="cgl:Cgl2958"/>
<organism evidence="3 4">
    <name type="scientific">Corynebacterium glutamicum (strain ATCC 13032 / DSM 20300 / JCM 1318 / BCRC 11384 / CCUG 27702 / LMG 3730 / NBRC 12168 / NCIMB 10025 / NRRL B-2784 / 534)</name>
    <dbReference type="NCBI Taxonomy" id="196627"/>
    <lineage>
        <taxon>Bacteria</taxon>
        <taxon>Bacillati</taxon>
        <taxon>Actinomycetota</taxon>
        <taxon>Actinomycetes</taxon>
        <taxon>Mycobacteriales</taxon>
        <taxon>Corynebacteriaceae</taxon>
        <taxon>Corynebacterium</taxon>
    </lineage>
</organism>
<dbReference type="PROSITE" id="PS51736">
    <property type="entry name" value="RECOMBINASES_3"/>
    <property type="match status" value="1"/>
</dbReference>
<accession>Q8NLI4</accession>
<dbReference type="InterPro" id="IPR036162">
    <property type="entry name" value="Resolvase-like_N_sf"/>
</dbReference>
<proteinExistence type="predicted"/>
<dbReference type="GeneID" id="92792319"/>
<evidence type="ECO:0000256" key="1">
    <source>
        <dbReference type="SAM" id="MobiDB-lite"/>
    </source>
</evidence>